<evidence type="ECO:0000313" key="2">
    <source>
        <dbReference type="Proteomes" id="UP000294749"/>
    </source>
</evidence>
<name>A0A4R7K7C7_9FLAO</name>
<dbReference type="EMBL" id="SOAY01000010">
    <property type="protein sequence ID" value="TDT46492.1"/>
    <property type="molecule type" value="Genomic_DNA"/>
</dbReference>
<proteinExistence type="predicted"/>
<protein>
    <recommendedName>
        <fullName evidence="3">Lipoprotein</fullName>
    </recommendedName>
</protein>
<evidence type="ECO:0008006" key="3">
    <source>
        <dbReference type="Google" id="ProtNLM"/>
    </source>
</evidence>
<dbReference type="Proteomes" id="UP000294749">
    <property type="component" value="Unassembled WGS sequence"/>
</dbReference>
<dbReference type="OrthoDB" id="1438733at2"/>
<dbReference type="AlphaFoldDB" id="A0A4R7K7C7"/>
<keyword evidence="2" id="KW-1185">Reference proteome</keyword>
<gene>
    <name evidence="1" type="ORF">CLV90_0543</name>
</gene>
<reference evidence="1 2" key="1">
    <citation type="submission" date="2019-03" db="EMBL/GenBank/DDBJ databases">
        <title>Genomic Encyclopedia of Archaeal and Bacterial Type Strains, Phase II (KMG-II): from individual species to whole genera.</title>
        <authorList>
            <person name="Goeker M."/>
        </authorList>
    </citation>
    <scope>NUCLEOTIDE SEQUENCE [LARGE SCALE GENOMIC DNA]</scope>
    <source>
        <strain evidence="1 2">DSM 25233</strain>
    </source>
</reference>
<sequence length="163" mass="18923">MPKFKVIIISFLFIISCNCQKKLKKGAGQVEAKIESDYISSVLEDKNFNTLLNTNMIIAYDIKQQLIEGTKDEYSNKLFLSDTLSQSKRNKLLIRLKSDASYDWNSLPKDKNFEPKKQYLLKSDTGRLTLLIDSNFERIGFINLEGQKIVHLTREMSEFMKKL</sequence>
<comment type="caution">
    <text evidence="1">The sequence shown here is derived from an EMBL/GenBank/DDBJ whole genome shotgun (WGS) entry which is preliminary data.</text>
</comment>
<accession>A0A4R7K7C7</accession>
<dbReference type="PROSITE" id="PS51257">
    <property type="entry name" value="PROKAR_LIPOPROTEIN"/>
    <property type="match status" value="1"/>
</dbReference>
<organism evidence="1 2">
    <name type="scientific">Maribacter spongiicola</name>
    <dbReference type="NCBI Taxonomy" id="1206753"/>
    <lineage>
        <taxon>Bacteria</taxon>
        <taxon>Pseudomonadati</taxon>
        <taxon>Bacteroidota</taxon>
        <taxon>Flavobacteriia</taxon>
        <taxon>Flavobacteriales</taxon>
        <taxon>Flavobacteriaceae</taxon>
        <taxon>Maribacter</taxon>
    </lineage>
</organism>
<dbReference type="RefSeq" id="WP_133685966.1">
    <property type="nucleotide sequence ID" value="NZ_SOAY01000010.1"/>
</dbReference>
<evidence type="ECO:0000313" key="1">
    <source>
        <dbReference type="EMBL" id="TDT46492.1"/>
    </source>
</evidence>